<gene>
    <name evidence="3" type="ORF">FCS21_05340</name>
</gene>
<dbReference type="Gene3D" id="3.40.50.2000">
    <property type="entry name" value="Glycogen Phosphorylase B"/>
    <property type="match status" value="1"/>
</dbReference>
<dbReference type="AlphaFoldDB" id="A0A8H2PMM5"/>
<keyword evidence="3" id="KW-0808">Transferase</keyword>
<evidence type="ECO:0000256" key="1">
    <source>
        <dbReference type="SAM" id="Phobius"/>
    </source>
</evidence>
<organism evidence="3 4">
    <name type="scientific">Colwellia ponticola</name>
    <dbReference type="NCBI Taxonomy" id="2304625"/>
    <lineage>
        <taxon>Bacteria</taxon>
        <taxon>Pseudomonadati</taxon>
        <taxon>Pseudomonadota</taxon>
        <taxon>Gammaproteobacteria</taxon>
        <taxon>Alteromonadales</taxon>
        <taxon>Colwelliaceae</taxon>
        <taxon>Colwellia</taxon>
    </lineage>
</organism>
<dbReference type="SUPFAM" id="SSF53756">
    <property type="entry name" value="UDP-Glycosyltransferase/glycogen phosphorylase"/>
    <property type="match status" value="1"/>
</dbReference>
<dbReference type="Proteomes" id="UP000307702">
    <property type="component" value="Unassembled WGS sequence"/>
</dbReference>
<dbReference type="OrthoDB" id="9795746at2"/>
<sequence length="380" mass="43407">MMIIPHFSNTGGAGKYIEFFVSRIQAGEEKSIVSFGKYAKDYINYTVQGTESIPRIMFFMMSLLIVPHYRGVSLNIKLMYIFRATLCALLLFLFIPLFRSYFKCFVKKLPKNIIFTSSIQVYAGIFTKLILPTTSITLLVQENFILSNSIFGRLTLWSLNQFSYIVSITDDWTLYAKKSGVLVSKLSTIKNKYKVMSEEEGLNSEQYDLLYLGGGQKIKGFDFLCNEFKYMKGLELKICFLGSFTKQDIQKITNITSGNLGLSIDIIGQVEDVSSYIQASKLIVLPIIEPHFCRPAVEAGLLNKTFVISKLPGLSDFVNAEFNCMSFELREGCLAEKIKFLIGNKNRRNELANNNHEFCKKMNKETHEELIFFTNIQHLK</sequence>
<keyword evidence="1" id="KW-1133">Transmembrane helix</keyword>
<feature type="transmembrane region" description="Helical" evidence="1">
    <location>
        <begin position="81"/>
        <end position="102"/>
    </location>
</feature>
<evidence type="ECO:0000313" key="4">
    <source>
        <dbReference type="Proteomes" id="UP000307702"/>
    </source>
</evidence>
<keyword evidence="4" id="KW-1185">Reference proteome</keyword>
<dbReference type="InterPro" id="IPR001296">
    <property type="entry name" value="Glyco_trans_1"/>
</dbReference>
<dbReference type="GO" id="GO:0016757">
    <property type="term" value="F:glycosyltransferase activity"/>
    <property type="evidence" value="ECO:0007669"/>
    <property type="project" value="InterPro"/>
</dbReference>
<accession>A0A8H2PMM5</accession>
<evidence type="ECO:0000313" key="3">
    <source>
        <dbReference type="EMBL" id="TMM46386.1"/>
    </source>
</evidence>
<reference evidence="3 4" key="1">
    <citation type="submission" date="2019-05" db="EMBL/GenBank/DDBJ databases">
        <title>Colwellia ponticola sp. nov., isolated from seawater.</title>
        <authorList>
            <person name="Yoon J.-H."/>
        </authorList>
    </citation>
    <scope>NUCLEOTIDE SEQUENCE [LARGE SCALE GENOMIC DNA]</scope>
    <source>
        <strain evidence="3 4">OISW-25</strain>
    </source>
</reference>
<feature type="domain" description="Glycosyl transferase family 1" evidence="2">
    <location>
        <begin position="197"/>
        <end position="356"/>
    </location>
</feature>
<protein>
    <submittedName>
        <fullName evidence="3">Glycosyltransferase</fullName>
    </submittedName>
</protein>
<dbReference type="RefSeq" id="WP_138621176.1">
    <property type="nucleotide sequence ID" value="NZ_SZVP01000003.1"/>
</dbReference>
<feature type="transmembrane region" description="Helical" evidence="1">
    <location>
        <begin position="52"/>
        <end position="69"/>
    </location>
</feature>
<comment type="caution">
    <text evidence="3">The sequence shown here is derived from an EMBL/GenBank/DDBJ whole genome shotgun (WGS) entry which is preliminary data.</text>
</comment>
<dbReference type="Pfam" id="PF00534">
    <property type="entry name" value="Glycos_transf_1"/>
    <property type="match status" value="1"/>
</dbReference>
<dbReference type="EMBL" id="SZVP01000003">
    <property type="protein sequence ID" value="TMM46386.1"/>
    <property type="molecule type" value="Genomic_DNA"/>
</dbReference>
<name>A0A8H2PMM5_9GAMM</name>
<proteinExistence type="predicted"/>
<keyword evidence="1" id="KW-0812">Transmembrane</keyword>
<evidence type="ECO:0000259" key="2">
    <source>
        <dbReference type="Pfam" id="PF00534"/>
    </source>
</evidence>
<keyword evidence="1" id="KW-0472">Membrane</keyword>